<dbReference type="PANTHER" id="PTHR46696">
    <property type="entry name" value="P450, PUTATIVE (EUROFUNG)-RELATED"/>
    <property type="match status" value="1"/>
</dbReference>
<dbReference type="InterPro" id="IPR001128">
    <property type="entry name" value="Cyt_P450"/>
</dbReference>
<sequence>MLTYDADLYADDAILEPYGHYRTIRDLGPAVFLSKHRLWCFARYDEVRAALRDYTTFSSAQGVAANDVINTQSLGNTITTDPPEHNKMRRVIKAPLAAAALQSIVPAIEEEAERLVERLVRQKSFDGIADCAQHLPVTIVSKLVGLPEVGRANMLRWASATFDALGTMNDRGRDALPHIQELHRYCTDEATLKGLAQHGWAAAIWRAADEGHVPRSKCPAMMRDYVSPSLDTTILATGSLLWLFGRYPDQWDKVRSDVSLIPGAINEAIRLESPIRGFTRVATRELTCEGRTIQSGSRILLLYASANRDERKWRDPETFDTERDARDQLGFGFGPHVCVGMHLAKLEITALVRAFARRIVRFELGEPERAINNTLRGFARLPVTVH</sequence>
<keyword evidence="3" id="KW-0349">Heme</keyword>
<comment type="caution">
    <text evidence="4">The sequence shown here is derived from an EMBL/GenBank/DDBJ whole genome shotgun (WGS) entry which is preliminary data.</text>
</comment>
<protein>
    <submittedName>
        <fullName evidence="4">Cytochrome P450</fullName>
    </submittedName>
</protein>
<dbReference type="InterPro" id="IPR002397">
    <property type="entry name" value="Cyt_P450_B"/>
</dbReference>
<accession>A0ABR7U198</accession>
<keyword evidence="3" id="KW-0560">Oxidoreductase</keyword>
<comment type="cofactor">
    <cofactor evidence="1">
        <name>heme</name>
        <dbReference type="ChEBI" id="CHEBI:30413"/>
    </cofactor>
</comment>
<dbReference type="PROSITE" id="PS00086">
    <property type="entry name" value="CYTOCHROME_P450"/>
    <property type="match status" value="1"/>
</dbReference>
<dbReference type="InterPro" id="IPR036396">
    <property type="entry name" value="Cyt_P450_sf"/>
</dbReference>
<dbReference type="InterPro" id="IPR017972">
    <property type="entry name" value="Cyt_P450_CS"/>
</dbReference>
<keyword evidence="5" id="KW-1185">Reference proteome</keyword>
<evidence type="ECO:0000313" key="5">
    <source>
        <dbReference type="Proteomes" id="UP000639516"/>
    </source>
</evidence>
<dbReference type="PRINTS" id="PR00385">
    <property type="entry name" value="P450"/>
</dbReference>
<comment type="similarity">
    <text evidence="2 3">Belongs to the cytochrome P450 family.</text>
</comment>
<name>A0ABR7U198_9BRAD</name>
<dbReference type="Proteomes" id="UP000639516">
    <property type="component" value="Unassembled WGS sequence"/>
</dbReference>
<dbReference type="SUPFAM" id="SSF48264">
    <property type="entry name" value="Cytochrome P450"/>
    <property type="match status" value="1"/>
</dbReference>
<dbReference type="CDD" id="cd11037">
    <property type="entry name" value="CYP199A2-like"/>
    <property type="match status" value="1"/>
</dbReference>
<dbReference type="PRINTS" id="PR00359">
    <property type="entry name" value="BP450"/>
</dbReference>
<gene>
    <name evidence="4" type="ORF">HA482_05905</name>
</gene>
<organism evidence="4 5">
    <name type="scientific">Bradyrhizobium campsiandrae</name>
    <dbReference type="NCBI Taxonomy" id="1729892"/>
    <lineage>
        <taxon>Bacteria</taxon>
        <taxon>Pseudomonadati</taxon>
        <taxon>Pseudomonadota</taxon>
        <taxon>Alphaproteobacteria</taxon>
        <taxon>Hyphomicrobiales</taxon>
        <taxon>Nitrobacteraceae</taxon>
        <taxon>Bradyrhizobium</taxon>
    </lineage>
</organism>
<dbReference type="Gene3D" id="1.10.630.10">
    <property type="entry name" value="Cytochrome P450"/>
    <property type="match status" value="1"/>
</dbReference>
<dbReference type="PANTHER" id="PTHR46696:SF1">
    <property type="entry name" value="CYTOCHROME P450 YJIB-RELATED"/>
    <property type="match status" value="1"/>
</dbReference>
<dbReference type="Pfam" id="PF00067">
    <property type="entry name" value="p450"/>
    <property type="match status" value="1"/>
</dbReference>
<dbReference type="EMBL" id="JAATTO010000007">
    <property type="protein sequence ID" value="MBC9977752.1"/>
    <property type="molecule type" value="Genomic_DNA"/>
</dbReference>
<keyword evidence="3" id="KW-0479">Metal-binding</keyword>
<evidence type="ECO:0000256" key="3">
    <source>
        <dbReference type="RuleBase" id="RU000461"/>
    </source>
</evidence>
<proteinExistence type="inferred from homology"/>
<keyword evidence="3" id="KW-0408">Iron</keyword>
<keyword evidence="3" id="KW-0503">Monooxygenase</keyword>
<evidence type="ECO:0000256" key="1">
    <source>
        <dbReference type="ARBA" id="ARBA00001971"/>
    </source>
</evidence>
<dbReference type="RefSeq" id="WP_188103263.1">
    <property type="nucleotide sequence ID" value="NZ_JAANIH010000031.1"/>
</dbReference>
<reference evidence="4 5" key="1">
    <citation type="journal article" date="2020" name="Arch. Microbiol.">
        <title>Bradyrhizobium campsiandrae sp. nov., a nitrogen-fixing bacterial strain isolated from a native leguminous tree from the Amazon adapted to flooded conditions.</title>
        <authorList>
            <person name="Cabral Michel D."/>
            <person name="Martins da Costa E."/>
            <person name="Azarias Guimaraes A."/>
            <person name="Soares de Carvalho T."/>
            <person name="Santos de Castro Caputo P."/>
            <person name="Willems A."/>
            <person name="de Souza Moreira F.M."/>
        </authorList>
    </citation>
    <scope>NUCLEOTIDE SEQUENCE [LARGE SCALE GENOMIC DNA]</scope>
    <source>
        <strain evidence="5">INPA 384B</strain>
    </source>
</reference>
<evidence type="ECO:0000313" key="4">
    <source>
        <dbReference type="EMBL" id="MBC9977752.1"/>
    </source>
</evidence>
<evidence type="ECO:0000256" key="2">
    <source>
        <dbReference type="ARBA" id="ARBA00010617"/>
    </source>
</evidence>